<gene>
    <name evidence="1" type="ORF">METZ01_LOCUS340155</name>
</gene>
<evidence type="ECO:0000313" key="1">
    <source>
        <dbReference type="EMBL" id="SVC87301.1"/>
    </source>
</evidence>
<dbReference type="Pfam" id="PF08811">
    <property type="entry name" value="DUF1800"/>
    <property type="match status" value="1"/>
</dbReference>
<accession>A0A382QSJ6</accession>
<dbReference type="EMBL" id="UINC01115923">
    <property type="protein sequence ID" value="SVC87301.1"/>
    <property type="molecule type" value="Genomic_DNA"/>
</dbReference>
<name>A0A382QSJ6_9ZZZZ</name>
<dbReference type="AlphaFoldDB" id="A0A382QSJ6"/>
<feature type="non-terminal residue" evidence="1">
    <location>
        <position position="218"/>
    </location>
</feature>
<sequence length="218" mass="25696">MALNFYRRVAFGLSPFDTEPGDPLNWALNQVSAVPDLLWPGSIPTEKEMRKKYGEWVYGDRQVLRKKYKNDKNAYKKAKNELRIKTGERFFELNEHAIRHYQTKYSKQPVFERLWLFWGNHFAISEKDFLAEFSTGPYQREIIRPNMIKTFEDMVQSVTKSWCMIHHLDNSESVGPNSNRGFDSRDTINENHARELLELHTVSPRAGYTQEDVIQLAY</sequence>
<proteinExistence type="predicted"/>
<dbReference type="InterPro" id="IPR014917">
    <property type="entry name" value="DUF1800"/>
</dbReference>
<organism evidence="1">
    <name type="scientific">marine metagenome</name>
    <dbReference type="NCBI Taxonomy" id="408172"/>
    <lineage>
        <taxon>unclassified sequences</taxon>
        <taxon>metagenomes</taxon>
        <taxon>ecological metagenomes</taxon>
    </lineage>
</organism>
<evidence type="ECO:0008006" key="2">
    <source>
        <dbReference type="Google" id="ProtNLM"/>
    </source>
</evidence>
<reference evidence="1" key="1">
    <citation type="submission" date="2018-05" db="EMBL/GenBank/DDBJ databases">
        <authorList>
            <person name="Lanie J.A."/>
            <person name="Ng W.-L."/>
            <person name="Kazmierczak K.M."/>
            <person name="Andrzejewski T.M."/>
            <person name="Davidsen T.M."/>
            <person name="Wayne K.J."/>
            <person name="Tettelin H."/>
            <person name="Glass J.I."/>
            <person name="Rusch D."/>
            <person name="Podicherti R."/>
            <person name="Tsui H.-C.T."/>
            <person name="Winkler M.E."/>
        </authorList>
    </citation>
    <scope>NUCLEOTIDE SEQUENCE</scope>
</reference>
<protein>
    <recommendedName>
        <fullName evidence="2">DUF1800 domain-containing protein</fullName>
    </recommendedName>
</protein>